<evidence type="ECO:0000256" key="7">
    <source>
        <dbReference type="ARBA" id="ARBA00022723"/>
    </source>
</evidence>
<name>A0A533Q9F1_9BACT</name>
<feature type="transmembrane region" description="Helical" evidence="12">
    <location>
        <begin position="319"/>
        <end position="342"/>
    </location>
</feature>
<keyword evidence="3" id="KW-0813">Transport</keyword>
<dbReference type="EMBL" id="SULG01000053">
    <property type="protein sequence ID" value="TLD41314.1"/>
    <property type="molecule type" value="Genomic_DNA"/>
</dbReference>
<dbReference type="Pfam" id="PF01654">
    <property type="entry name" value="Cyt_bd_oxida_I"/>
    <property type="match status" value="1"/>
</dbReference>
<evidence type="ECO:0000256" key="3">
    <source>
        <dbReference type="ARBA" id="ARBA00022448"/>
    </source>
</evidence>
<evidence type="ECO:0000256" key="9">
    <source>
        <dbReference type="ARBA" id="ARBA00022989"/>
    </source>
</evidence>
<keyword evidence="9 12" id="KW-1133">Transmembrane helix</keyword>
<comment type="caution">
    <text evidence="13">The sequence shown here is derived from an EMBL/GenBank/DDBJ whole genome shotgun (WGS) entry which is preliminary data.</text>
</comment>
<organism evidence="13 14">
    <name type="scientific">Candidatus Jettenia ecosi</name>
    <dbReference type="NCBI Taxonomy" id="2494326"/>
    <lineage>
        <taxon>Bacteria</taxon>
        <taxon>Pseudomonadati</taxon>
        <taxon>Planctomycetota</taxon>
        <taxon>Candidatus Brocadiia</taxon>
        <taxon>Candidatus Brocadiales</taxon>
        <taxon>Candidatus Brocadiaceae</taxon>
        <taxon>Candidatus Jettenia</taxon>
    </lineage>
</organism>
<feature type="transmembrane region" description="Helical" evidence="12">
    <location>
        <begin position="672"/>
        <end position="695"/>
    </location>
</feature>
<sequence length="726" mass="80491">MNKFKILLQSTGRSFFAVVLLFLALFFSSISFLDAFTPDVLAQAVKEGESAASGVELPQFEAGSQPAAPLQASEGEAAAGAGTTTAAAEEEEVGPVQYRPFFGMDSRVVVWIVSELHLMFAAFVLGVPIFAVIVEIVGYKGGDVKYDKMAKEFTKLLSAAFATTASLGGLLGFCLFGLYPEFMGHMTNVFAPTMYVYALMFFGEAFTLYGYYYSWEILKGTAAKKWFHITLGVLLNLFGTGLMFLTNSWATYMMSPAGIVPSTGKLVSLYHAIYNPLWMPVNIHRLIANVCFGGFVVGAYAAVKFLGAKTEEERAHYDWMGYVGNFVGVGALIPLPFAGYWLGREVYSSSPVMGNIMMGGAFSWTFIIQAILIGMLFIGANYYLWLGMGRIKGSERYTKFIKYLIFVIFMCFAVWLTPHNLPLSGEERAMIGEQYHPFSKYFGVMAAKNAVVNLIILATFFSFLIYRRSNKGDTIPFSEQGKAGKIGIFSALIFCLLMLVSYAISLNFVELEANIKVFVKPLIGALYIQSFFVCLAAFLTFKNKGKLGQAILFAVTACIAVLYFWYYGFQVMQKANLVLRYLSVTQVAIVMSCLIMNAIIDVFIFRKAKLVGGIVWGKMPVRSQYALILLCVVIVILMGLMGFIRSGLRMDWHIYGVLQDTSQWAYTPTLAYMGRIVGLIVALFLGLVAFVFWLANLGDKKEKEKVKDYEYESKPEGIAAGYTDTH</sequence>
<reference evidence="13 14" key="1">
    <citation type="submission" date="2019-04" db="EMBL/GenBank/DDBJ databases">
        <title>Genome of a novel bacterium Candidatus Jettenia ecosi reconstructed from metagenome of an anammox bioreactor.</title>
        <authorList>
            <person name="Mardanov A.V."/>
            <person name="Beletsky A.V."/>
            <person name="Ravin N.V."/>
            <person name="Botchkova E.A."/>
            <person name="Litti Y.V."/>
            <person name="Nozhevnikova A.N."/>
        </authorList>
    </citation>
    <scope>NUCLEOTIDE SEQUENCE [LARGE SCALE GENOMIC DNA]</scope>
    <source>
        <strain evidence="13">J2</strain>
    </source>
</reference>
<evidence type="ECO:0000256" key="1">
    <source>
        <dbReference type="ARBA" id="ARBA00004651"/>
    </source>
</evidence>
<keyword evidence="5" id="KW-0349">Heme</keyword>
<dbReference type="GO" id="GO:0009055">
    <property type="term" value="F:electron transfer activity"/>
    <property type="evidence" value="ECO:0007669"/>
    <property type="project" value="InterPro"/>
</dbReference>
<dbReference type="GO" id="GO:0046872">
    <property type="term" value="F:metal ion binding"/>
    <property type="evidence" value="ECO:0007669"/>
    <property type="project" value="UniProtKB-KW"/>
</dbReference>
<feature type="transmembrane region" description="Helical" evidence="12">
    <location>
        <begin position="581"/>
        <end position="604"/>
    </location>
</feature>
<feature type="transmembrane region" description="Helical" evidence="12">
    <location>
        <begin position="486"/>
        <end position="505"/>
    </location>
</feature>
<evidence type="ECO:0000256" key="8">
    <source>
        <dbReference type="ARBA" id="ARBA00022982"/>
    </source>
</evidence>
<keyword evidence="8" id="KW-0249">Electron transport</keyword>
<evidence type="ECO:0000256" key="10">
    <source>
        <dbReference type="ARBA" id="ARBA00023004"/>
    </source>
</evidence>
<evidence type="ECO:0000256" key="6">
    <source>
        <dbReference type="ARBA" id="ARBA00022692"/>
    </source>
</evidence>
<comment type="similarity">
    <text evidence="2">Belongs to the cytochrome ubiquinol oxidase subunit 1 family.</text>
</comment>
<keyword evidence="4" id="KW-1003">Cell membrane</keyword>
<dbReference type="InterPro" id="IPR002585">
    <property type="entry name" value="Cyt-d_ubiquinol_oxidase_su_1"/>
</dbReference>
<comment type="subcellular location">
    <subcellularLocation>
        <location evidence="1">Cell membrane</location>
        <topology evidence="1">Multi-pass membrane protein</topology>
    </subcellularLocation>
</comment>
<feature type="transmembrane region" description="Helical" evidence="12">
    <location>
        <begin position="517"/>
        <end position="539"/>
    </location>
</feature>
<evidence type="ECO:0000256" key="4">
    <source>
        <dbReference type="ARBA" id="ARBA00022475"/>
    </source>
</evidence>
<evidence type="ECO:0000256" key="11">
    <source>
        <dbReference type="ARBA" id="ARBA00023136"/>
    </source>
</evidence>
<evidence type="ECO:0000256" key="12">
    <source>
        <dbReference type="SAM" id="Phobius"/>
    </source>
</evidence>
<dbReference type="GO" id="GO:0020037">
    <property type="term" value="F:heme binding"/>
    <property type="evidence" value="ECO:0007669"/>
    <property type="project" value="TreeGrafter"/>
</dbReference>
<feature type="transmembrane region" description="Helical" evidence="12">
    <location>
        <begin position="286"/>
        <end position="307"/>
    </location>
</feature>
<feature type="transmembrane region" description="Helical" evidence="12">
    <location>
        <begin position="625"/>
        <end position="644"/>
    </location>
</feature>
<dbReference type="AlphaFoldDB" id="A0A533Q9F1"/>
<keyword evidence="11 12" id="KW-0472">Membrane</keyword>
<feature type="transmembrane region" description="Helical" evidence="12">
    <location>
        <begin position="156"/>
        <end position="179"/>
    </location>
</feature>
<dbReference type="GO" id="GO:0016682">
    <property type="term" value="F:oxidoreductase activity, acting on diphenols and related substances as donors, oxygen as acceptor"/>
    <property type="evidence" value="ECO:0007669"/>
    <property type="project" value="TreeGrafter"/>
</dbReference>
<feature type="transmembrane region" description="Helical" evidence="12">
    <location>
        <begin position="194"/>
        <end position="214"/>
    </location>
</feature>
<dbReference type="Proteomes" id="UP000319783">
    <property type="component" value="Unassembled WGS sequence"/>
</dbReference>
<feature type="transmembrane region" description="Helical" evidence="12">
    <location>
        <begin position="226"/>
        <end position="245"/>
    </location>
</feature>
<evidence type="ECO:0000313" key="14">
    <source>
        <dbReference type="Proteomes" id="UP000319783"/>
    </source>
</evidence>
<dbReference type="GO" id="GO:0019646">
    <property type="term" value="P:aerobic electron transport chain"/>
    <property type="evidence" value="ECO:0007669"/>
    <property type="project" value="InterPro"/>
</dbReference>
<feature type="transmembrane region" description="Helical" evidence="12">
    <location>
        <begin position="441"/>
        <end position="466"/>
    </location>
</feature>
<evidence type="ECO:0000256" key="2">
    <source>
        <dbReference type="ARBA" id="ARBA00009819"/>
    </source>
</evidence>
<dbReference type="PANTHER" id="PTHR30365">
    <property type="entry name" value="CYTOCHROME D UBIQUINOL OXIDASE"/>
    <property type="match status" value="1"/>
</dbReference>
<feature type="transmembrane region" description="Helical" evidence="12">
    <location>
        <begin position="108"/>
        <end position="136"/>
    </location>
</feature>
<gene>
    <name evidence="13" type="ORF">JETT_2423</name>
</gene>
<keyword evidence="7" id="KW-0479">Metal-binding</keyword>
<dbReference type="GO" id="GO:0005886">
    <property type="term" value="C:plasma membrane"/>
    <property type="evidence" value="ECO:0007669"/>
    <property type="project" value="UniProtKB-SubCell"/>
</dbReference>
<protein>
    <submittedName>
        <fullName evidence="13">Cytochrome d ubiquinol oxidase subunit I</fullName>
    </submittedName>
</protein>
<dbReference type="GO" id="GO:0070069">
    <property type="term" value="C:cytochrome complex"/>
    <property type="evidence" value="ECO:0007669"/>
    <property type="project" value="InterPro"/>
</dbReference>
<proteinExistence type="inferred from homology"/>
<accession>A0A533Q9F1</accession>
<evidence type="ECO:0000313" key="13">
    <source>
        <dbReference type="EMBL" id="TLD41314.1"/>
    </source>
</evidence>
<feature type="transmembrane region" description="Helical" evidence="12">
    <location>
        <begin position="362"/>
        <end position="388"/>
    </location>
</feature>
<keyword evidence="6 12" id="KW-0812">Transmembrane</keyword>
<dbReference type="PANTHER" id="PTHR30365:SF14">
    <property type="entry name" value="CYTOCHROME BD MENAQUINOL OXIDASE SUBUNIT I-RELATED"/>
    <property type="match status" value="1"/>
</dbReference>
<feature type="transmembrane region" description="Helical" evidence="12">
    <location>
        <begin position="551"/>
        <end position="569"/>
    </location>
</feature>
<feature type="transmembrane region" description="Helical" evidence="12">
    <location>
        <begin position="400"/>
        <end position="421"/>
    </location>
</feature>
<keyword evidence="10" id="KW-0408">Iron</keyword>
<evidence type="ECO:0000256" key="5">
    <source>
        <dbReference type="ARBA" id="ARBA00022617"/>
    </source>
</evidence>